<feature type="compositionally biased region" description="Polar residues" evidence="1">
    <location>
        <begin position="818"/>
        <end position="831"/>
    </location>
</feature>
<protein>
    <submittedName>
        <fullName evidence="2">PKD</fullName>
    </submittedName>
</protein>
<dbReference type="STRING" id="6211.A0A068Y0R8"/>
<dbReference type="OrthoDB" id="6317021at2759"/>
<reference evidence="2" key="1">
    <citation type="journal article" date="2013" name="Nature">
        <title>The genomes of four tapeworm species reveal adaptations to parasitism.</title>
        <authorList>
            <person name="Tsai I.J."/>
            <person name="Zarowiecki M."/>
            <person name="Holroyd N."/>
            <person name="Garciarrubio A."/>
            <person name="Sanchez-Flores A."/>
            <person name="Brooks K.L."/>
            <person name="Tracey A."/>
            <person name="Bobes R.J."/>
            <person name="Fragoso G."/>
            <person name="Sciutto E."/>
            <person name="Aslett M."/>
            <person name="Beasley H."/>
            <person name="Bennett H.M."/>
            <person name="Cai J."/>
            <person name="Camicia F."/>
            <person name="Clark R."/>
            <person name="Cucher M."/>
            <person name="De Silva N."/>
            <person name="Day T.A."/>
            <person name="Deplazes P."/>
            <person name="Estrada K."/>
            <person name="Fernandez C."/>
            <person name="Holland P.W."/>
            <person name="Hou J."/>
            <person name="Hu S."/>
            <person name="Huckvale T."/>
            <person name="Hung S.S."/>
            <person name="Kamenetzky L."/>
            <person name="Keane J.A."/>
            <person name="Kiss F."/>
            <person name="Koziol U."/>
            <person name="Lambert O."/>
            <person name="Liu K."/>
            <person name="Luo X."/>
            <person name="Luo Y."/>
            <person name="Macchiaroli N."/>
            <person name="Nichol S."/>
            <person name="Paps J."/>
            <person name="Parkinson J."/>
            <person name="Pouchkina-Stantcheva N."/>
            <person name="Riddiford N."/>
            <person name="Rosenzvit M."/>
            <person name="Salinas G."/>
            <person name="Wasmuth J.D."/>
            <person name="Zamanian M."/>
            <person name="Zheng Y."/>
            <person name="Cai X."/>
            <person name="Soberon X."/>
            <person name="Olson P.D."/>
            <person name="Laclette J.P."/>
            <person name="Brehm K."/>
            <person name="Berriman M."/>
            <person name="Garciarrubio A."/>
            <person name="Bobes R.J."/>
            <person name="Fragoso G."/>
            <person name="Sanchez-Flores A."/>
            <person name="Estrada K."/>
            <person name="Cevallos M.A."/>
            <person name="Morett E."/>
            <person name="Gonzalez V."/>
            <person name="Portillo T."/>
            <person name="Ochoa-Leyva A."/>
            <person name="Jose M.V."/>
            <person name="Sciutto E."/>
            <person name="Landa A."/>
            <person name="Jimenez L."/>
            <person name="Valdes V."/>
            <person name="Carrero J.C."/>
            <person name="Larralde C."/>
            <person name="Morales-Montor J."/>
            <person name="Limon-Lason J."/>
            <person name="Soberon X."/>
            <person name="Laclette J.P."/>
        </authorList>
    </citation>
    <scope>NUCLEOTIDE SEQUENCE [LARGE SCALE GENOMIC DNA]</scope>
</reference>
<dbReference type="Proteomes" id="UP000017246">
    <property type="component" value="Unassembled WGS sequence"/>
</dbReference>
<dbReference type="AlphaFoldDB" id="A0A068Y0R8"/>
<accession>A0A068Y0R8</accession>
<evidence type="ECO:0000256" key="1">
    <source>
        <dbReference type="SAM" id="MobiDB-lite"/>
    </source>
</evidence>
<evidence type="ECO:0000313" key="3">
    <source>
        <dbReference type="Proteomes" id="UP000017246"/>
    </source>
</evidence>
<keyword evidence="3" id="KW-1185">Reference proteome</keyword>
<sequence length="831" mass="92350">MDSSTPQPWTAMVPNHTPVYFEDDHPELMRNGLWTHLECDESPILNETTAYADECKFAPTGPATPIYPNSHIDGTLWIHLQYNTSSTLRFEGAVEFLNYTGLRSVPLGFRLGVECGAVKNALAVAQIIYLHKSDKSFHFSLPQSGQFECTFTGQNDVWKTQPKTYTLEATLPLILGGIGVSAQVGAQSVTGCGKSYNVFDQFTSITLNVDIIQGNAEEILWHLENLNNLNVYFERTKGNTKTIANSHLDVGHYAIVASMNGLGAGSSQSMRFFQIVDTEQLPDYCKQYPPQPIGSCFTKWPFPETLPFRLHFQILNETGNFHRVQWNKQKACLSPRLIVNPLLKKKGQQEPVATFYMNLTLPMQGGTIDVEEEDGDICLPQTELKVNSLYEATIYVNDSLMIDREMHKILLDGIVDTHFSIRRVIPPALDLKPYRIVRPLSAIETHSVTSIEDIVLSGVCEGSDCPQAAKRQWHVKAIYVNGSSWWLDDEEMNRFTQGRNTSTIIIAPDLLLQLSEYTQLSTCLSPTRLSPDEPDVCVILAIRTPTPCNRCVLQSPSILQDFQHVNASCSCPSAKGKFEFYAKTPDGEMTISVSEKPRFSSILPRLEGGIETCIRSRPGSNVYINTCFQSLQFVPVIQEEFKNLLQSIASGKLDILDNAVASGQPSVIFRIVHTISTQVAALMKSDFSEGSLECFNHTRNQAAKLLDKLVTALENTSVTDGETLLSMTSAIEALAANAKEVAFPTVERIQSRLAEVARVLPDILAASSRDNVLAVGHRFLHIGLHLLEGMSHQHASPTPYLRDRAPQSLDYDTDIDSPRNSLSPLIHINQT</sequence>
<dbReference type="EMBL" id="LN902586">
    <property type="protein sequence ID" value="CDS36687.2"/>
    <property type="molecule type" value="Genomic_DNA"/>
</dbReference>
<reference evidence="2" key="2">
    <citation type="submission" date="2015-11" db="EMBL/GenBank/DDBJ databases">
        <authorList>
            <person name="Zhang Y."/>
            <person name="Guo Z."/>
        </authorList>
    </citation>
    <scope>NUCLEOTIDE SEQUENCE</scope>
</reference>
<organism evidence="2 3">
    <name type="scientific">Echinococcus multilocularis</name>
    <name type="common">Fox tapeworm</name>
    <dbReference type="NCBI Taxonomy" id="6211"/>
    <lineage>
        <taxon>Eukaryota</taxon>
        <taxon>Metazoa</taxon>
        <taxon>Spiralia</taxon>
        <taxon>Lophotrochozoa</taxon>
        <taxon>Platyhelminthes</taxon>
        <taxon>Cestoda</taxon>
        <taxon>Eucestoda</taxon>
        <taxon>Cyclophyllidea</taxon>
        <taxon>Taeniidae</taxon>
        <taxon>Echinococcus</taxon>
    </lineage>
</organism>
<feature type="region of interest" description="Disordered" evidence="1">
    <location>
        <begin position="795"/>
        <end position="831"/>
    </location>
</feature>
<proteinExistence type="predicted"/>
<evidence type="ECO:0000313" key="2">
    <source>
        <dbReference type="EMBL" id="CDS36687.2"/>
    </source>
</evidence>
<name>A0A068Y0R8_ECHMU</name>
<gene>
    <name evidence="2" type="ORF">EmuJ_000382500</name>
</gene>